<sequence length="404" mass="42406">MLTWRTTAVATLAVALVAGCSSSTAPRAGTSGAPTTAAADPKSERGDEAALDTVPWDQVGPGWMLATWTLHPYMPGGTPSTGESANTTLYLVDPSGDRYPITTFPPRADGFGGPRLVDWSGDGERALFYDQSADKPTPIIVDLHTGAQTAVPIRGSTQFVPSFTLPSGKALLIVNKDDNSDKPPTMERVDLTGRPELLYPTDKLSSPIRGYYLPTPDGTQLILGTDAEMVVMDNDGTVARTMPTPRGVTWCTPVRWWGGQSATTLLAFCGSNNNDQPQLWLMPFAGGTPTALTAPHPSGAAFDAWHVQAGTFVGTESQCGEVLLEKLNADGTSSRVAVPGTKPERSIEVVGVSDDDLIVRAFPSCNPGEALLDYDPAANTSTLLLGGTVNGGSVTDALLYPGQG</sequence>
<evidence type="ECO:0008006" key="5">
    <source>
        <dbReference type="Google" id="ProtNLM"/>
    </source>
</evidence>
<dbReference type="SUPFAM" id="SSF82171">
    <property type="entry name" value="DPP6 N-terminal domain-like"/>
    <property type="match status" value="1"/>
</dbReference>
<proteinExistence type="predicted"/>
<feature type="signal peptide" evidence="2">
    <location>
        <begin position="1"/>
        <end position="25"/>
    </location>
</feature>
<dbReference type="PROSITE" id="PS51257">
    <property type="entry name" value="PROKAR_LIPOPROTEIN"/>
    <property type="match status" value="1"/>
</dbReference>
<feature type="compositionally biased region" description="Low complexity" evidence="1">
    <location>
        <begin position="23"/>
        <end position="39"/>
    </location>
</feature>
<dbReference type="InterPro" id="IPR011042">
    <property type="entry name" value="6-blade_b-propeller_TolB-like"/>
</dbReference>
<keyword evidence="2" id="KW-0732">Signal</keyword>
<evidence type="ECO:0000313" key="4">
    <source>
        <dbReference type="Proteomes" id="UP000708347"/>
    </source>
</evidence>
<gene>
    <name evidence="3" type="ORF">FEG63_02335</name>
</gene>
<dbReference type="Gene3D" id="2.120.10.30">
    <property type="entry name" value="TolB, C-terminal domain"/>
    <property type="match status" value="1"/>
</dbReference>
<reference evidence="3 4" key="1">
    <citation type="submission" date="2019-05" db="EMBL/GenBank/DDBJ databases">
        <title>Mycolicibacterium sphagni ENV482 genome assembly.</title>
        <authorList>
            <person name="Chen W."/>
            <person name="Faulkner N.W."/>
            <person name="Hyman M.R."/>
        </authorList>
    </citation>
    <scope>NUCLEOTIDE SEQUENCE [LARGE SCALE GENOMIC DNA]</scope>
    <source>
        <strain evidence="3 4">ENV482</strain>
    </source>
</reference>
<dbReference type="Proteomes" id="UP000708347">
    <property type="component" value="Unassembled WGS sequence"/>
</dbReference>
<organism evidence="3 4">
    <name type="scientific">Mycolicibacterium sphagni</name>
    <dbReference type="NCBI Taxonomy" id="1786"/>
    <lineage>
        <taxon>Bacteria</taxon>
        <taxon>Bacillati</taxon>
        <taxon>Actinomycetota</taxon>
        <taxon>Actinomycetes</taxon>
        <taxon>Mycobacteriales</taxon>
        <taxon>Mycobacteriaceae</taxon>
        <taxon>Mycolicibacterium</taxon>
    </lineage>
</organism>
<evidence type="ECO:0000256" key="1">
    <source>
        <dbReference type="SAM" id="MobiDB-lite"/>
    </source>
</evidence>
<name>A0ABX2JL36_9MYCO</name>
<feature type="region of interest" description="Disordered" evidence="1">
    <location>
        <begin position="23"/>
        <end position="49"/>
    </location>
</feature>
<evidence type="ECO:0000313" key="3">
    <source>
        <dbReference type="EMBL" id="NTY58389.1"/>
    </source>
</evidence>
<accession>A0ABX2JL36</accession>
<dbReference type="EMBL" id="VBSB01000002">
    <property type="protein sequence ID" value="NTY58389.1"/>
    <property type="molecule type" value="Genomic_DNA"/>
</dbReference>
<protein>
    <recommendedName>
        <fullName evidence="5">TolB protein</fullName>
    </recommendedName>
</protein>
<comment type="caution">
    <text evidence="3">The sequence shown here is derived from an EMBL/GenBank/DDBJ whole genome shotgun (WGS) entry which is preliminary data.</text>
</comment>
<keyword evidence="4" id="KW-1185">Reference proteome</keyword>
<evidence type="ECO:0000256" key="2">
    <source>
        <dbReference type="SAM" id="SignalP"/>
    </source>
</evidence>
<dbReference type="RefSeq" id="WP_174396372.1">
    <property type="nucleotide sequence ID" value="NZ_VBSB01000002.1"/>
</dbReference>
<feature type="chain" id="PRO_5047269209" description="TolB protein" evidence="2">
    <location>
        <begin position="26"/>
        <end position="404"/>
    </location>
</feature>